<dbReference type="InterPro" id="IPR011989">
    <property type="entry name" value="ARM-like"/>
</dbReference>
<dbReference type="EMBL" id="PYSW02000059">
    <property type="protein sequence ID" value="KAG2373170.1"/>
    <property type="molecule type" value="Genomic_DNA"/>
</dbReference>
<feature type="region of interest" description="Disordered" evidence="10">
    <location>
        <begin position="348"/>
        <end position="374"/>
    </location>
</feature>
<evidence type="ECO:0000256" key="9">
    <source>
        <dbReference type="PROSITE-ProRule" id="PRU00103"/>
    </source>
</evidence>
<dbReference type="AlphaFoldDB" id="A0AA88G738"/>
<dbReference type="Pfam" id="PF13513">
    <property type="entry name" value="HEAT_EZ"/>
    <property type="match status" value="1"/>
</dbReference>
<feature type="compositionally biased region" description="Acidic residues" evidence="10">
    <location>
        <begin position="352"/>
        <end position="374"/>
    </location>
</feature>
<feature type="repeat" description="HEAT" evidence="9">
    <location>
        <begin position="445"/>
        <end position="483"/>
    </location>
</feature>
<dbReference type="Proteomes" id="UP000816034">
    <property type="component" value="Unassembled WGS sequence"/>
</dbReference>
<evidence type="ECO:0000313" key="13">
    <source>
        <dbReference type="EMBL" id="KAG2373170.1"/>
    </source>
</evidence>
<dbReference type="GO" id="GO:0005737">
    <property type="term" value="C:cytoplasm"/>
    <property type="evidence" value="ECO:0007669"/>
    <property type="project" value="UniProtKB-SubCell"/>
</dbReference>
<evidence type="ECO:0000256" key="1">
    <source>
        <dbReference type="ARBA" id="ARBA00004123"/>
    </source>
</evidence>
<evidence type="ECO:0000259" key="12">
    <source>
        <dbReference type="Pfam" id="PF25574"/>
    </source>
</evidence>
<dbReference type="GeneID" id="68105226"/>
<evidence type="ECO:0000256" key="10">
    <source>
        <dbReference type="SAM" id="MobiDB-lite"/>
    </source>
</evidence>
<protein>
    <submittedName>
        <fullName evidence="13">Uncharacterized protein</fullName>
    </submittedName>
</protein>
<evidence type="ECO:0000313" key="14">
    <source>
        <dbReference type="Proteomes" id="UP000816034"/>
    </source>
</evidence>
<dbReference type="PANTHER" id="PTHR10527">
    <property type="entry name" value="IMPORTIN BETA"/>
    <property type="match status" value="1"/>
</dbReference>
<dbReference type="InterPro" id="IPR016024">
    <property type="entry name" value="ARM-type_fold"/>
</dbReference>
<dbReference type="GO" id="GO:0031981">
    <property type="term" value="C:nuclear lumen"/>
    <property type="evidence" value="ECO:0007669"/>
    <property type="project" value="UniProtKB-ARBA"/>
</dbReference>
<dbReference type="Pfam" id="PF03810">
    <property type="entry name" value="IBN_N"/>
    <property type="match status" value="1"/>
</dbReference>
<gene>
    <name evidence="13" type="ORF">C9374_012772</name>
</gene>
<comment type="subcellular location">
    <subcellularLocation>
        <location evidence="2">Cytoplasm</location>
    </subcellularLocation>
    <subcellularLocation>
        <location evidence="1">Nucleus</location>
    </subcellularLocation>
</comment>
<keyword evidence="5" id="KW-0677">Repeat</keyword>
<proteinExistence type="inferred from homology"/>
<dbReference type="PROSITE" id="PS50077">
    <property type="entry name" value="HEAT_REPEAT"/>
    <property type="match status" value="1"/>
</dbReference>
<organism evidence="13 14">
    <name type="scientific">Naegleria lovaniensis</name>
    <name type="common">Amoeba</name>
    <dbReference type="NCBI Taxonomy" id="51637"/>
    <lineage>
        <taxon>Eukaryota</taxon>
        <taxon>Discoba</taxon>
        <taxon>Heterolobosea</taxon>
        <taxon>Tetramitia</taxon>
        <taxon>Eutetramitia</taxon>
        <taxon>Vahlkampfiidae</taxon>
        <taxon>Naegleria</taxon>
    </lineage>
</organism>
<evidence type="ECO:0000256" key="3">
    <source>
        <dbReference type="ARBA" id="ARBA00022448"/>
    </source>
</evidence>
<evidence type="ECO:0000259" key="11">
    <source>
        <dbReference type="Pfam" id="PF03810"/>
    </source>
</evidence>
<evidence type="ECO:0000256" key="6">
    <source>
        <dbReference type="ARBA" id="ARBA00022927"/>
    </source>
</evidence>
<dbReference type="GO" id="GO:0006606">
    <property type="term" value="P:protein import into nucleus"/>
    <property type="evidence" value="ECO:0007669"/>
    <property type="project" value="InterPro"/>
</dbReference>
<feature type="domain" description="Importin N-terminal" evidence="11">
    <location>
        <begin position="35"/>
        <end position="100"/>
    </location>
</feature>
<evidence type="ECO:0000256" key="5">
    <source>
        <dbReference type="ARBA" id="ARBA00022737"/>
    </source>
</evidence>
<dbReference type="InterPro" id="IPR021133">
    <property type="entry name" value="HEAT_type_2"/>
</dbReference>
<dbReference type="InterPro" id="IPR058584">
    <property type="entry name" value="IMB1_TNPO1-like_TPR"/>
</dbReference>
<keyword evidence="4" id="KW-0963">Cytoplasm</keyword>
<dbReference type="InterPro" id="IPR001494">
    <property type="entry name" value="Importin-beta_N"/>
</dbReference>
<reference evidence="13 14" key="1">
    <citation type="journal article" date="2018" name="BMC Genomics">
        <title>The genome of Naegleria lovaniensis, the basis for a comparative approach to unravel pathogenicity factors of the human pathogenic amoeba N. fowleri.</title>
        <authorList>
            <person name="Liechti N."/>
            <person name="Schurch N."/>
            <person name="Bruggmann R."/>
            <person name="Wittwer M."/>
        </authorList>
    </citation>
    <scope>NUCLEOTIDE SEQUENCE [LARGE SCALE GENOMIC DNA]</scope>
    <source>
        <strain evidence="13 14">ATCC 30569</strain>
    </source>
</reference>
<dbReference type="RefSeq" id="XP_044542344.1">
    <property type="nucleotide sequence ID" value="XM_044688575.1"/>
</dbReference>
<evidence type="ECO:0000256" key="8">
    <source>
        <dbReference type="ARBA" id="ARBA00038423"/>
    </source>
</evidence>
<dbReference type="SUPFAM" id="SSF48371">
    <property type="entry name" value="ARM repeat"/>
    <property type="match status" value="1"/>
</dbReference>
<dbReference type="Pfam" id="PF25574">
    <property type="entry name" value="TPR_IMB1"/>
    <property type="match status" value="1"/>
</dbReference>
<comment type="caution">
    <text evidence="13">The sequence shown here is derived from an EMBL/GenBank/DDBJ whole genome shotgun (WGS) entry which is preliminary data.</text>
</comment>
<accession>A0AA88G738</accession>
<feature type="domain" description="Importin subunit beta-1/Transportin-1-like TPR repeats" evidence="12">
    <location>
        <begin position="491"/>
        <end position="697"/>
    </location>
</feature>
<sequence length="891" mass="99892">MSSWTPDQRGLLEVMELLVNSRKGNTQIQRECTKKMNELNDNVPDFNIYLVHIFVRCKDVEPAIRQAAGLILKANLKQKLVTLQDAAKEHLKLLLLEALGDEIQFIRTTAGALISFILYWDTVEAWPTCISQLVSLLTNNTNNVTLISGVMDCMSKVCEDNYSQFVGTYADQLAYLIPTLIRFLEYPSENVKRDALGSILHFFQLDPLPTHLLNNMDSFLKSLFNIANENAVVLRKYSCRAFVMLLDTPEYLRNAISTVFEYMIHCTSSGEESLALEACEFWTVLLDLDPKNSCQQFYPVLQNYLPQLVPVLLDKMQYSEFEQQSLLHDSERPDRDSDIDPSVYHVRPKDTIEEEGQYDEEDDEEYEDWDEENGGDDWSLRKCAATSLDLLSNIFGSSILPFLLPQIEQKMSPEMPWPVKESAILALGAISEGCMTGMLQHLPKLIPYMLTLIDDEKPLVRNITCWSLSRYSRWIVEQPLDRYFEPVLAAILKKMLDKNKVVQEAASSAFATLEDHAKTLLIPYLKPVLETIASAFQIYQKKNVFILYDAIRTLSDSVGAHLNKPVFIQLIIPPLITKWNSLSDDDKDLLPLLECLTGVSTALQSGFQSFAAPVFQRCLKIIQTTYAMEAKNPEEADKDFVICALDLIGGILEGLGSSASSLILTGPELLNVLFLCIKDKVQDVRQSAFGVIGDLAKGSIEYLRGALSEFLPIMIANLNAKTASVCSNACWALGEITAKIGSDINPYATEMLAKMIPIINASNTYSTLVENLSVSIGRIGLVCPKIVSTQLPTICKNLCLGLSKINNKIEREHGYAGLCAIVRENPQGAIPHFPYVLDAISNCKDPSPELKNEFINILQGFKQGMGEQAWSSFLSSIPEDITLKLRQEYNI</sequence>
<comment type="similarity">
    <text evidence="8">Belongs to the importin beta family. Importin beta-2 subfamily.</text>
</comment>
<evidence type="ECO:0000256" key="7">
    <source>
        <dbReference type="ARBA" id="ARBA00023242"/>
    </source>
</evidence>
<keyword evidence="7" id="KW-0539">Nucleus</keyword>
<keyword evidence="3" id="KW-0813">Transport</keyword>
<evidence type="ECO:0000256" key="4">
    <source>
        <dbReference type="ARBA" id="ARBA00022490"/>
    </source>
</evidence>
<dbReference type="FunFam" id="1.25.10.10:FF:000028">
    <property type="entry name" value="Transportin-1 isoform 1"/>
    <property type="match status" value="1"/>
</dbReference>
<dbReference type="InterPro" id="IPR040122">
    <property type="entry name" value="Importin_beta"/>
</dbReference>
<dbReference type="GO" id="GO:0031267">
    <property type="term" value="F:small GTPase binding"/>
    <property type="evidence" value="ECO:0007669"/>
    <property type="project" value="InterPro"/>
</dbReference>
<evidence type="ECO:0000256" key="2">
    <source>
        <dbReference type="ARBA" id="ARBA00004496"/>
    </source>
</evidence>
<dbReference type="Gene3D" id="1.25.10.10">
    <property type="entry name" value="Leucine-rich Repeat Variant"/>
    <property type="match status" value="1"/>
</dbReference>
<name>A0AA88G738_NAELO</name>
<keyword evidence="6" id="KW-0653">Protein transport</keyword>
<keyword evidence="14" id="KW-1185">Reference proteome</keyword>